<feature type="region of interest" description="Disordered" evidence="1">
    <location>
        <begin position="39"/>
        <end position="85"/>
    </location>
</feature>
<feature type="domain" description="DUF6444" evidence="3">
    <location>
        <begin position="12"/>
        <end position="83"/>
    </location>
</feature>
<sequence>MDKDQQIQQKDQQIAQLEAALQQAVQTIEQLQQRIQELEQRLAKDSHNSHLPPSSDRFVRQPKSLRPKSEKPSGGQKGHPGKHLMMSATPDHIIVHPPDLCWDCQQDLTTQPILAITRRQVIDLPTSAVQIWEHQAQTKCCPRCHSQTTAPFPEQVSAAVQYGSTIQAIAVYLSQVQLLPNERVCQVMKDLLGVTISCGSLHNWMARCAQAIEPIEEQIKTALRRAKVMHQDETGLYVAGTRQWMHVACTKTLTHFGVHEKRGREAMDSIGIVPHFRGISVHDGWASYQGYLCQHALCNVHHLRELTFLAEEHQQAWAAEMIDLLLHIKDAVHDAQSRGHSALSPPVRAEFEALYRAWLRQADLLNPQQPHTGPVKRGRKKQSVVRRLLTRLRDQQTWVLAFMTDFDVPFDNSLAERDIRMMKVQQKVSGCFRSQEGASVFCRIRSYVSTMTKQGYALLPLLEMALVDHPISPTF</sequence>
<evidence type="ECO:0000259" key="3">
    <source>
        <dbReference type="Pfam" id="PF20042"/>
    </source>
</evidence>
<dbReference type="PANTHER" id="PTHR33678:SF1">
    <property type="entry name" value="BLL1576 PROTEIN"/>
    <property type="match status" value="1"/>
</dbReference>
<evidence type="ECO:0000313" key="4">
    <source>
        <dbReference type="EMBL" id="GCE11958.1"/>
    </source>
</evidence>
<feature type="compositionally biased region" description="Basic and acidic residues" evidence="1">
    <location>
        <begin position="39"/>
        <end position="48"/>
    </location>
</feature>
<protein>
    <recommendedName>
        <fullName evidence="6">Transposase</fullName>
    </recommendedName>
</protein>
<dbReference type="InterPro" id="IPR045618">
    <property type="entry name" value="DUF6444"/>
</dbReference>
<dbReference type="Proteomes" id="UP000287352">
    <property type="component" value="Unassembled WGS sequence"/>
</dbReference>
<dbReference type="AlphaFoldDB" id="A0A401ZYL7"/>
<dbReference type="InterPro" id="IPR004291">
    <property type="entry name" value="Transposase_IS66_central"/>
</dbReference>
<dbReference type="InterPro" id="IPR052344">
    <property type="entry name" value="Transposase-related"/>
</dbReference>
<feature type="domain" description="Transposase IS66 central" evidence="2">
    <location>
        <begin position="161"/>
        <end position="439"/>
    </location>
</feature>
<organism evidence="4 5">
    <name type="scientific">Tengunoibacter tsumagoiensis</name>
    <dbReference type="NCBI Taxonomy" id="2014871"/>
    <lineage>
        <taxon>Bacteria</taxon>
        <taxon>Bacillati</taxon>
        <taxon>Chloroflexota</taxon>
        <taxon>Ktedonobacteria</taxon>
        <taxon>Ktedonobacterales</taxon>
        <taxon>Dictyobacteraceae</taxon>
        <taxon>Tengunoibacter</taxon>
    </lineage>
</organism>
<dbReference type="OrthoDB" id="151215at2"/>
<evidence type="ECO:0008006" key="6">
    <source>
        <dbReference type="Google" id="ProtNLM"/>
    </source>
</evidence>
<keyword evidence="5" id="KW-1185">Reference proteome</keyword>
<evidence type="ECO:0000313" key="5">
    <source>
        <dbReference type="Proteomes" id="UP000287352"/>
    </source>
</evidence>
<proteinExistence type="predicted"/>
<gene>
    <name evidence="4" type="ORF">KTT_18170</name>
</gene>
<dbReference type="NCBIfam" id="NF033517">
    <property type="entry name" value="transpos_IS66"/>
    <property type="match status" value="1"/>
</dbReference>
<dbReference type="Pfam" id="PF03050">
    <property type="entry name" value="DDE_Tnp_IS66"/>
    <property type="match status" value="1"/>
</dbReference>
<evidence type="ECO:0000256" key="1">
    <source>
        <dbReference type="SAM" id="MobiDB-lite"/>
    </source>
</evidence>
<reference evidence="5" key="1">
    <citation type="submission" date="2018-12" db="EMBL/GenBank/DDBJ databases">
        <title>Tengunoibacter tsumagoiensis gen. nov., sp. nov., Dictyobacter kobayashii sp. nov., D. alpinus sp. nov., and D. joshuensis sp. nov. and description of Dictyobacteraceae fam. nov. within the order Ktedonobacterales isolated from Tengu-no-mugimeshi.</title>
        <authorList>
            <person name="Wang C.M."/>
            <person name="Zheng Y."/>
            <person name="Sakai Y."/>
            <person name="Toyoda A."/>
            <person name="Minakuchi Y."/>
            <person name="Abe K."/>
            <person name="Yokota A."/>
            <person name="Yabe S."/>
        </authorList>
    </citation>
    <scope>NUCLEOTIDE SEQUENCE [LARGE SCALE GENOMIC DNA]</scope>
    <source>
        <strain evidence="5">Uno3</strain>
    </source>
</reference>
<evidence type="ECO:0000259" key="2">
    <source>
        <dbReference type="Pfam" id="PF03050"/>
    </source>
</evidence>
<dbReference type="EMBL" id="BIFR01000001">
    <property type="protein sequence ID" value="GCE11958.1"/>
    <property type="molecule type" value="Genomic_DNA"/>
</dbReference>
<name>A0A401ZYL7_9CHLR</name>
<comment type="caution">
    <text evidence="4">The sequence shown here is derived from an EMBL/GenBank/DDBJ whole genome shotgun (WGS) entry which is preliminary data.</text>
</comment>
<dbReference type="PANTHER" id="PTHR33678">
    <property type="entry name" value="BLL1576 PROTEIN"/>
    <property type="match status" value="1"/>
</dbReference>
<accession>A0A401ZYL7</accession>
<dbReference type="Pfam" id="PF20042">
    <property type="entry name" value="DUF6444"/>
    <property type="match status" value="1"/>
</dbReference>
<dbReference type="RefSeq" id="WP_126579628.1">
    <property type="nucleotide sequence ID" value="NZ_BIFR01000001.1"/>
</dbReference>